<accession>A0A6J4PLS9</accession>
<protein>
    <submittedName>
        <fullName evidence="1">Uncharacterized protein</fullName>
    </submittedName>
</protein>
<sequence length="138" mass="15534">MPEADRAKLEISAEEARHVANLLRYAVSLNTAVGLVRAQRRLATTTYRATELAALVLEGKPFDQAAEEAAKTWTGSLEDDHRRALNLLQTQRETLARAMSGRLTPEQLKEYLEVTQDQFLELTRPNPTPQPEVEDPPR</sequence>
<gene>
    <name evidence="1" type="ORF">AVDCRST_MAG03-2056</name>
</gene>
<name>A0A6J4PLS9_9ACTN</name>
<evidence type="ECO:0000313" key="1">
    <source>
        <dbReference type="EMBL" id="CAA9413890.1"/>
    </source>
</evidence>
<dbReference type="AlphaFoldDB" id="A0A6J4PLS9"/>
<dbReference type="EMBL" id="CADCUT010000129">
    <property type="protein sequence ID" value="CAA9413890.1"/>
    <property type="molecule type" value="Genomic_DNA"/>
</dbReference>
<organism evidence="1">
    <name type="scientific">uncultured Rubrobacteraceae bacterium</name>
    <dbReference type="NCBI Taxonomy" id="349277"/>
    <lineage>
        <taxon>Bacteria</taxon>
        <taxon>Bacillati</taxon>
        <taxon>Actinomycetota</taxon>
        <taxon>Rubrobacteria</taxon>
        <taxon>Rubrobacterales</taxon>
        <taxon>Rubrobacteraceae</taxon>
        <taxon>environmental samples</taxon>
    </lineage>
</organism>
<proteinExistence type="predicted"/>
<reference evidence="1" key="1">
    <citation type="submission" date="2020-02" db="EMBL/GenBank/DDBJ databases">
        <authorList>
            <person name="Meier V. D."/>
        </authorList>
    </citation>
    <scope>NUCLEOTIDE SEQUENCE</scope>
    <source>
        <strain evidence="1">AVDCRST_MAG03</strain>
    </source>
</reference>